<dbReference type="SUPFAM" id="SSF50985">
    <property type="entry name" value="RCC1/BLIP-II"/>
    <property type="match status" value="2"/>
</dbReference>
<protein>
    <submittedName>
        <fullName evidence="3">Uncharacterized protein</fullName>
    </submittedName>
</protein>
<feature type="compositionally biased region" description="Polar residues" evidence="2">
    <location>
        <begin position="678"/>
        <end position="696"/>
    </location>
</feature>
<dbReference type="Pfam" id="PF00415">
    <property type="entry name" value="RCC1"/>
    <property type="match status" value="2"/>
</dbReference>
<feature type="repeat" description="RCC1" evidence="1">
    <location>
        <begin position="1020"/>
        <end position="1088"/>
    </location>
</feature>
<keyword evidence="4" id="KW-1185">Reference proteome</keyword>
<dbReference type="AlphaFoldDB" id="A0A6G0XAV2"/>
<dbReference type="InterPro" id="IPR009091">
    <property type="entry name" value="RCC1/BLIP-II"/>
</dbReference>
<dbReference type="EMBL" id="VJMJ01000084">
    <property type="protein sequence ID" value="KAF0737267.1"/>
    <property type="molecule type" value="Genomic_DNA"/>
</dbReference>
<organism evidence="3 4">
    <name type="scientific">Aphanomyces euteiches</name>
    <dbReference type="NCBI Taxonomy" id="100861"/>
    <lineage>
        <taxon>Eukaryota</taxon>
        <taxon>Sar</taxon>
        <taxon>Stramenopiles</taxon>
        <taxon>Oomycota</taxon>
        <taxon>Saprolegniomycetes</taxon>
        <taxon>Saprolegniales</taxon>
        <taxon>Verrucalvaceae</taxon>
        <taxon>Aphanomyces</taxon>
    </lineage>
</organism>
<name>A0A6G0XAV2_9STRA</name>
<evidence type="ECO:0000313" key="4">
    <source>
        <dbReference type="Proteomes" id="UP000481153"/>
    </source>
</evidence>
<feature type="repeat" description="RCC1" evidence="1">
    <location>
        <begin position="421"/>
        <end position="504"/>
    </location>
</feature>
<evidence type="ECO:0000256" key="1">
    <source>
        <dbReference type="PROSITE-ProRule" id="PRU00235"/>
    </source>
</evidence>
<evidence type="ECO:0000313" key="3">
    <source>
        <dbReference type="EMBL" id="KAF0737267.1"/>
    </source>
</evidence>
<feature type="repeat" description="RCC1" evidence="1">
    <location>
        <begin position="505"/>
        <end position="571"/>
    </location>
</feature>
<dbReference type="PANTHER" id="PTHR45982:SF1">
    <property type="entry name" value="REGULATOR OF CHROMOSOME CONDENSATION"/>
    <property type="match status" value="1"/>
</dbReference>
<dbReference type="Pfam" id="PF13540">
    <property type="entry name" value="RCC1_2"/>
    <property type="match status" value="2"/>
</dbReference>
<evidence type="ECO:0000256" key="2">
    <source>
        <dbReference type="SAM" id="MobiDB-lite"/>
    </source>
</evidence>
<dbReference type="PROSITE" id="PS50012">
    <property type="entry name" value="RCC1_3"/>
    <property type="match status" value="4"/>
</dbReference>
<dbReference type="Proteomes" id="UP000481153">
    <property type="component" value="Unassembled WGS sequence"/>
</dbReference>
<gene>
    <name evidence="3" type="ORF">Ae201684_006442</name>
</gene>
<proteinExistence type="predicted"/>
<dbReference type="InterPro" id="IPR000408">
    <property type="entry name" value="Reg_chr_condens"/>
</dbReference>
<dbReference type="PANTHER" id="PTHR45982">
    <property type="entry name" value="REGULATOR OF CHROMOSOME CONDENSATION"/>
    <property type="match status" value="1"/>
</dbReference>
<comment type="caution">
    <text evidence="3">The sequence shown here is derived from an EMBL/GenBank/DDBJ whole genome shotgun (WGS) entry which is preliminary data.</text>
</comment>
<accession>A0A6G0XAV2</accession>
<feature type="region of interest" description="Disordered" evidence="2">
    <location>
        <begin position="673"/>
        <end position="696"/>
    </location>
</feature>
<feature type="repeat" description="RCC1" evidence="1">
    <location>
        <begin position="1089"/>
        <end position="1140"/>
    </location>
</feature>
<dbReference type="Gene3D" id="2.130.10.30">
    <property type="entry name" value="Regulator of chromosome condensation 1/beta-lactamase-inhibitor protein II"/>
    <property type="match status" value="2"/>
</dbReference>
<sequence length="1163" mass="129224">MGCSPSSMRYDSAQVAILPQFIPFTKCVTMNQIELLSEKLRNSTKSALFTLDDFNEWLAVGPYLQVYLRYIFDSLKSTPTSSRVHVMDFLAAMVVCTSTCPSITEKVELLCTLFTHKYAPTLKESDIAIIMLSTINGLKKVTIGLEDTWNISGKTTQDIAKDLTTASCTYMIGCTPNMKSVILREDFVAWCLEYKPVLYVLRHFIPGDILNPTSVLAHMPFYGKVSSQAKMYETLLDEINPVGNEQIESLLQTTATIKIQSMWKRHRAQQVLEAKRHTLLSRLNFAAAKIQDYVKKKRNFLTLMQRAAMERMSLNGALLTFGSGICVGTGDLTEKLPRSADMVAELKLQSVHTRRAFMSSSCTFVDTNNGWMMWGQCLPMHIVDTKSTTFLHKFPSHIDLKVDIASVACGRGHCLLLDKDGMVHSWGWHDHGQTGHGSSKVFSVRNGGASYQTYYDERTGQMIPFLDKPLKLPYFTGDVEQDAVPIPIQQIAAGEFFSVALSTDGQVYSWGEGSDGQLGIGVDYAFDVGYVDKRLEHSAFTFTDEPKAIPTLSNVHSIAVYGNRCTALAKDHRVFEWGAWKRLLGEEVEPSFVPQEREGVKSLGFYKIATGAEHTIAEGASVWLRLPQKETNACFVMLAEHACSMDTVRQLKNPVQVVALDFNFDDFQDDQADLPRPTSLSRADQDTRMSSISSTAESVTDSDIERSIDELLDQLWVNRAQEVIPSLEKMKCMHPSMKALQWPQAIKNGSMSYDDIIDEIMIDIAGRVTCFKLCQPEGFYFELIMGDTIVFEVPVCPTSTTRRITYRGIWAPLASISSNPVDGIGLDNRIVFTRFSPDDLIIKTTLLREDNILDCISASLAQKVIALQEAGAIAVVAGFDFHGTAPFVVEIPVDQGLYIPVVLLEMPHFEAAHASIVQCPDAEARLFHRTDNTPRLIRSALQHGASGVLLQQRQGQDDVCAFDGDLSKGDPFIYPHPFDVDAPFVGMVSFSHGEIIRNATHLDLTNHMVVAAQIQVEPRGHFYAWGCAANGRLGIGAVTNTHLVDGFDARTDTPYRCAKFPVVVPALCGRDIVDFVCGSAHTLARTTSGRLFTWGRGSAGQLGHPDTLDRYVPTLVTRFAYEVIVEIAANDVCSTVVYESLPTERYDQRRKEISLLKAAKIKC</sequence>
<dbReference type="InterPro" id="IPR051553">
    <property type="entry name" value="Ran_GTPase-activating"/>
</dbReference>
<dbReference type="VEuPathDB" id="FungiDB:AeMF1_011168"/>
<reference evidence="3 4" key="1">
    <citation type="submission" date="2019-07" db="EMBL/GenBank/DDBJ databases">
        <title>Genomics analysis of Aphanomyces spp. identifies a new class of oomycete effector associated with host adaptation.</title>
        <authorList>
            <person name="Gaulin E."/>
        </authorList>
    </citation>
    <scope>NUCLEOTIDE SEQUENCE [LARGE SCALE GENOMIC DNA]</scope>
    <source>
        <strain evidence="3 4">ATCC 201684</strain>
    </source>
</reference>